<evidence type="ECO:0008006" key="10">
    <source>
        <dbReference type="Google" id="ProtNLM"/>
    </source>
</evidence>
<dbReference type="HOGENOM" id="CLU_011409_10_0_1"/>
<protein>
    <recommendedName>
        <fullName evidence="10">Zn(2)-C6 fungal-type domain-containing protein</fullName>
    </recommendedName>
</protein>
<name>A0A0D2IN82_9EURO</name>
<keyword evidence="6" id="KW-0539">Nucleus</keyword>
<keyword evidence="9" id="KW-1185">Reference proteome</keyword>
<proteinExistence type="predicted"/>
<dbReference type="VEuPathDB" id="FungiDB:Z518_05451"/>
<evidence type="ECO:0000256" key="4">
    <source>
        <dbReference type="ARBA" id="ARBA00023125"/>
    </source>
</evidence>
<organism evidence="8 9">
    <name type="scientific">Rhinocladiella mackenziei CBS 650.93</name>
    <dbReference type="NCBI Taxonomy" id="1442369"/>
    <lineage>
        <taxon>Eukaryota</taxon>
        <taxon>Fungi</taxon>
        <taxon>Dikarya</taxon>
        <taxon>Ascomycota</taxon>
        <taxon>Pezizomycotina</taxon>
        <taxon>Eurotiomycetes</taxon>
        <taxon>Chaetothyriomycetidae</taxon>
        <taxon>Chaetothyriales</taxon>
        <taxon>Herpotrichiellaceae</taxon>
        <taxon>Rhinocladiella</taxon>
    </lineage>
</organism>
<feature type="compositionally biased region" description="Low complexity" evidence="7">
    <location>
        <begin position="67"/>
        <end position="77"/>
    </location>
</feature>
<dbReference type="GO" id="GO:0008270">
    <property type="term" value="F:zinc ion binding"/>
    <property type="evidence" value="ECO:0007669"/>
    <property type="project" value="InterPro"/>
</dbReference>
<keyword evidence="1" id="KW-0479">Metal-binding</keyword>
<dbReference type="RefSeq" id="XP_013271717.1">
    <property type="nucleotide sequence ID" value="XM_013416263.1"/>
</dbReference>
<evidence type="ECO:0000256" key="7">
    <source>
        <dbReference type="SAM" id="MobiDB-lite"/>
    </source>
</evidence>
<sequence length="574" mass="64951">MSTDKARTKKWAPKTFNGCLTCKYGLMIFSISIRAGLMSVRKRRIKCDEGKPACQSGYAPPKIRLFEPASSSTEPPSTSTPPPDTDHPPSANDLQFQTYLRSYPHPRELALVPTFGTEEEQQAFQFFLEKTADLISVYSQPYFWTVLLPQATWHQPAIKHSIIALASLHQFLTSEGPSAVRANHSFMFHYNTAIHTLVSGKPPIDVVLASCVIFWALENFNGGGQPAFDHMKAAIKIVGEWKAKRRPNDPANDVISTYIEPTIKDGIKFASKCRVEELQSQMSALSLSTQDMRVLTIQLPDFDTLEKAGDYLGDCIQQILVLKSASPGPDLVESINDLDAKLYKWMNMFQGLPTIGRVHQKRMLIVHNVAAYVLLDQLKAQARCSREPSESHRGRSSFIVVEVEDVLSYDPQATEDSSQAGYPNLGFIPPVFLVAVSSAQIETRRKAIRTLRLLNVVEGPWSSETAAKIAEAILEIAHHFSILPSKVEWRHMLFNFEFDRPKNIRVLYMRWKPEDERFRGVDWVKEIEVNRIDRIDCVRNKHPPNNPPGSFLGFWKLTFMAGFTEFHTTLWISI</sequence>
<accession>A0A0D2IN82</accession>
<keyword evidence="5" id="KW-0804">Transcription</keyword>
<dbReference type="AlphaFoldDB" id="A0A0D2IN82"/>
<evidence type="ECO:0000256" key="3">
    <source>
        <dbReference type="ARBA" id="ARBA00023015"/>
    </source>
</evidence>
<evidence type="ECO:0000256" key="6">
    <source>
        <dbReference type="ARBA" id="ARBA00023242"/>
    </source>
</evidence>
<evidence type="ECO:0000256" key="2">
    <source>
        <dbReference type="ARBA" id="ARBA00022833"/>
    </source>
</evidence>
<evidence type="ECO:0000256" key="5">
    <source>
        <dbReference type="ARBA" id="ARBA00023163"/>
    </source>
</evidence>
<dbReference type="OrthoDB" id="2593732at2759"/>
<keyword evidence="3" id="KW-0805">Transcription regulation</keyword>
<dbReference type="GO" id="GO:0003677">
    <property type="term" value="F:DNA binding"/>
    <property type="evidence" value="ECO:0007669"/>
    <property type="project" value="UniProtKB-KW"/>
</dbReference>
<dbReference type="GO" id="GO:0000981">
    <property type="term" value="F:DNA-binding transcription factor activity, RNA polymerase II-specific"/>
    <property type="evidence" value="ECO:0007669"/>
    <property type="project" value="InterPro"/>
</dbReference>
<evidence type="ECO:0000256" key="1">
    <source>
        <dbReference type="ARBA" id="ARBA00022723"/>
    </source>
</evidence>
<dbReference type="EMBL" id="KN847478">
    <property type="protein sequence ID" value="KIX04581.1"/>
    <property type="molecule type" value="Genomic_DNA"/>
</dbReference>
<evidence type="ECO:0000313" key="8">
    <source>
        <dbReference type="EMBL" id="KIX04581.1"/>
    </source>
</evidence>
<dbReference type="Proteomes" id="UP000053617">
    <property type="component" value="Unassembled WGS sequence"/>
</dbReference>
<dbReference type="CDD" id="cd00067">
    <property type="entry name" value="GAL4"/>
    <property type="match status" value="1"/>
</dbReference>
<dbReference type="InterPro" id="IPR052360">
    <property type="entry name" value="Transcr_Regulatory_Proteins"/>
</dbReference>
<dbReference type="GeneID" id="25293522"/>
<feature type="region of interest" description="Disordered" evidence="7">
    <location>
        <begin position="66"/>
        <end position="91"/>
    </location>
</feature>
<dbReference type="InterPro" id="IPR001138">
    <property type="entry name" value="Zn2Cys6_DnaBD"/>
</dbReference>
<reference evidence="8 9" key="1">
    <citation type="submission" date="2015-01" db="EMBL/GenBank/DDBJ databases">
        <title>The Genome Sequence of Rhinocladiella mackenzie CBS 650.93.</title>
        <authorList>
            <consortium name="The Broad Institute Genomics Platform"/>
            <person name="Cuomo C."/>
            <person name="de Hoog S."/>
            <person name="Gorbushina A."/>
            <person name="Stielow B."/>
            <person name="Teixiera M."/>
            <person name="Abouelleil A."/>
            <person name="Chapman S.B."/>
            <person name="Priest M."/>
            <person name="Young S.K."/>
            <person name="Wortman J."/>
            <person name="Nusbaum C."/>
            <person name="Birren B."/>
        </authorList>
    </citation>
    <scope>NUCLEOTIDE SEQUENCE [LARGE SCALE GENOMIC DNA]</scope>
    <source>
        <strain evidence="8 9">CBS 650.93</strain>
    </source>
</reference>
<keyword evidence="4" id="KW-0238">DNA-binding</keyword>
<dbReference type="PANTHER" id="PTHR36206">
    <property type="entry name" value="ASPERCRYPTIN BIOSYNTHESIS CLUSTER-SPECIFIC TRANSCRIPTION REGULATOR ATNN-RELATED"/>
    <property type="match status" value="1"/>
</dbReference>
<evidence type="ECO:0000313" key="9">
    <source>
        <dbReference type="Proteomes" id="UP000053617"/>
    </source>
</evidence>
<keyword evidence="2" id="KW-0862">Zinc</keyword>
<gene>
    <name evidence="8" type="ORF">Z518_05451</name>
</gene>
<dbReference type="PANTHER" id="PTHR36206:SF13">
    <property type="entry name" value="TRANSCRIPTIONAL REGULATORY PROTEIN MOC3"/>
    <property type="match status" value="1"/>
</dbReference>
<dbReference type="STRING" id="1442369.A0A0D2IN82"/>